<dbReference type="Pfam" id="PF10035">
    <property type="entry name" value="DUF2179"/>
    <property type="match status" value="1"/>
</dbReference>
<dbReference type="Gene3D" id="3.30.70.120">
    <property type="match status" value="1"/>
</dbReference>
<feature type="transmembrane region" description="Helical" evidence="6">
    <location>
        <begin position="184"/>
        <end position="202"/>
    </location>
</feature>
<dbReference type="AlphaFoldDB" id="A0A644VKG0"/>
<dbReference type="InterPro" id="IPR019264">
    <property type="entry name" value="DUF2179"/>
</dbReference>
<evidence type="ECO:0000256" key="1">
    <source>
        <dbReference type="ARBA" id="ARBA00004651"/>
    </source>
</evidence>
<dbReference type="CDD" id="cd16380">
    <property type="entry name" value="YitT_C"/>
    <property type="match status" value="1"/>
</dbReference>
<name>A0A644VKG0_9ZZZZ</name>
<dbReference type="InterPro" id="IPR051461">
    <property type="entry name" value="UPF0750_membrane"/>
</dbReference>
<feature type="transmembrane region" description="Helical" evidence="6">
    <location>
        <begin position="12"/>
        <end position="31"/>
    </location>
</feature>
<feature type="transmembrane region" description="Helical" evidence="6">
    <location>
        <begin position="51"/>
        <end position="76"/>
    </location>
</feature>
<dbReference type="GO" id="GO:0005886">
    <property type="term" value="C:plasma membrane"/>
    <property type="evidence" value="ECO:0007669"/>
    <property type="project" value="UniProtKB-SubCell"/>
</dbReference>
<organism evidence="8">
    <name type="scientific">bioreactor metagenome</name>
    <dbReference type="NCBI Taxonomy" id="1076179"/>
    <lineage>
        <taxon>unclassified sequences</taxon>
        <taxon>metagenomes</taxon>
        <taxon>ecological metagenomes</taxon>
    </lineage>
</organism>
<evidence type="ECO:0000313" key="8">
    <source>
        <dbReference type="EMBL" id="MPL91142.1"/>
    </source>
</evidence>
<reference evidence="8" key="1">
    <citation type="submission" date="2019-08" db="EMBL/GenBank/DDBJ databases">
        <authorList>
            <person name="Kucharzyk K."/>
            <person name="Murdoch R.W."/>
            <person name="Higgins S."/>
            <person name="Loffler F."/>
        </authorList>
    </citation>
    <scope>NUCLEOTIDE SEQUENCE</scope>
</reference>
<feature type="transmembrane region" description="Helical" evidence="6">
    <location>
        <begin position="83"/>
        <end position="102"/>
    </location>
</feature>
<feature type="transmembrane region" description="Helical" evidence="6">
    <location>
        <begin position="114"/>
        <end position="135"/>
    </location>
</feature>
<evidence type="ECO:0000256" key="3">
    <source>
        <dbReference type="ARBA" id="ARBA00022692"/>
    </source>
</evidence>
<keyword evidence="4 6" id="KW-1133">Transmembrane helix</keyword>
<protein>
    <recommendedName>
        <fullName evidence="7">DUF2179 domain-containing protein</fullName>
    </recommendedName>
</protein>
<keyword evidence="2" id="KW-1003">Cell membrane</keyword>
<evidence type="ECO:0000256" key="2">
    <source>
        <dbReference type="ARBA" id="ARBA00022475"/>
    </source>
</evidence>
<evidence type="ECO:0000256" key="6">
    <source>
        <dbReference type="SAM" id="Phobius"/>
    </source>
</evidence>
<evidence type="ECO:0000259" key="7">
    <source>
        <dbReference type="Pfam" id="PF10035"/>
    </source>
</evidence>
<dbReference type="PIRSF" id="PIRSF006483">
    <property type="entry name" value="Membrane_protein_YitT"/>
    <property type="match status" value="1"/>
</dbReference>
<feature type="transmembrane region" description="Helical" evidence="6">
    <location>
        <begin position="156"/>
        <end position="178"/>
    </location>
</feature>
<dbReference type="InterPro" id="IPR003740">
    <property type="entry name" value="YitT"/>
</dbReference>
<dbReference type="Pfam" id="PF02588">
    <property type="entry name" value="YitT_membrane"/>
    <property type="match status" value="1"/>
</dbReference>
<comment type="caution">
    <text evidence="8">The sequence shown here is derived from an EMBL/GenBank/DDBJ whole genome shotgun (WGS) entry which is preliminary data.</text>
</comment>
<feature type="domain" description="DUF2179" evidence="7">
    <location>
        <begin position="231"/>
        <end position="285"/>
    </location>
</feature>
<evidence type="ECO:0000256" key="5">
    <source>
        <dbReference type="ARBA" id="ARBA00023136"/>
    </source>
</evidence>
<keyword evidence="5 6" id="KW-0472">Membrane</keyword>
<sequence>MTLQSSTKKTWISIRQYVLITFGLFLYAIAWKGLLIPHQITGGGVTGVGALLFYATGIPISVTYLTINLILLIVAYKTVGKQFSVRTVIGVGILTFFLSVIPEFPRGTFVQESESFMACVLGGLIMGSGIGLIFINNGSSGGTDIIAKVINTHRNVTLGRALLYTDVLIISSSYFLEFGSLEKIVYGLTTLAVSTVAVDMVVNGVRQSVQFFIFSKKYDEIANRINSELHRGVTILDGTGWYSKEPVKVITVLARKNQSVAIFRIVKEIDPNAFVSQSSVIGVYGEGFDVIKSK</sequence>
<dbReference type="PANTHER" id="PTHR33545">
    <property type="entry name" value="UPF0750 MEMBRANE PROTEIN YITT-RELATED"/>
    <property type="match status" value="1"/>
</dbReference>
<gene>
    <name evidence="8" type="ORF">SDC9_37205</name>
</gene>
<keyword evidence="3 6" id="KW-0812">Transmembrane</keyword>
<dbReference type="InterPro" id="IPR015867">
    <property type="entry name" value="N-reg_PII/ATP_PRibTrfase_C"/>
</dbReference>
<accession>A0A644VKG0</accession>
<proteinExistence type="predicted"/>
<dbReference type="EMBL" id="VSSQ01000321">
    <property type="protein sequence ID" value="MPL91142.1"/>
    <property type="molecule type" value="Genomic_DNA"/>
</dbReference>
<comment type="subcellular location">
    <subcellularLocation>
        <location evidence="1">Cell membrane</location>
        <topology evidence="1">Multi-pass membrane protein</topology>
    </subcellularLocation>
</comment>
<evidence type="ECO:0000256" key="4">
    <source>
        <dbReference type="ARBA" id="ARBA00022989"/>
    </source>
</evidence>
<dbReference type="PANTHER" id="PTHR33545:SF5">
    <property type="entry name" value="UPF0750 MEMBRANE PROTEIN YITT"/>
    <property type="match status" value="1"/>
</dbReference>